<dbReference type="EMBL" id="JBBPBN010000013">
    <property type="protein sequence ID" value="KAK9025403.1"/>
    <property type="molecule type" value="Genomic_DNA"/>
</dbReference>
<dbReference type="InterPro" id="IPR009100">
    <property type="entry name" value="AcylCoA_DH/oxidase_NM_dom_sf"/>
</dbReference>
<evidence type="ECO:0000259" key="8">
    <source>
        <dbReference type="Pfam" id="PF02770"/>
    </source>
</evidence>
<keyword evidence="5" id="KW-0560">Oxidoreductase</keyword>
<keyword evidence="4" id="KW-0274">FAD</keyword>
<feature type="region of interest" description="Disordered" evidence="6">
    <location>
        <begin position="811"/>
        <end position="835"/>
    </location>
</feature>
<dbReference type="InterPro" id="IPR002655">
    <property type="entry name" value="Acyl-CoA_oxidase_C"/>
</dbReference>
<evidence type="ECO:0000256" key="1">
    <source>
        <dbReference type="ARBA" id="ARBA00001974"/>
    </source>
</evidence>
<comment type="caution">
    <text evidence="10">The sequence shown here is derived from an EMBL/GenBank/DDBJ whole genome shotgun (WGS) entry which is preliminary data.</text>
</comment>
<keyword evidence="3" id="KW-0285">Flavoprotein</keyword>
<evidence type="ECO:0000256" key="5">
    <source>
        <dbReference type="ARBA" id="ARBA00023002"/>
    </source>
</evidence>
<feature type="domain" description="Acyl-CoA oxidase C-alpha1" evidence="9">
    <location>
        <begin position="331"/>
        <end position="481"/>
    </location>
</feature>
<dbReference type="Gene3D" id="2.40.110.10">
    <property type="entry name" value="Butyryl-CoA Dehydrogenase, subunit A, domain 2"/>
    <property type="match status" value="1"/>
</dbReference>
<dbReference type="SUPFAM" id="SSF47203">
    <property type="entry name" value="Acyl-CoA dehydrogenase C-terminal domain-like"/>
    <property type="match status" value="2"/>
</dbReference>
<evidence type="ECO:0000313" key="11">
    <source>
        <dbReference type="Proteomes" id="UP001396334"/>
    </source>
</evidence>
<feature type="domain" description="Acyl-CoA oxidase C-terminal" evidence="7">
    <location>
        <begin position="527"/>
        <end position="657"/>
    </location>
</feature>
<comment type="cofactor">
    <cofactor evidence="1">
        <name>FAD</name>
        <dbReference type="ChEBI" id="CHEBI:57692"/>
    </cofactor>
</comment>
<dbReference type="Pfam" id="PF01756">
    <property type="entry name" value="ACOX"/>
    <property type="match status" value="1"/>
</dbReference>
<accession>A0ABR2SKB4</accession>
<evidence type="ECO:0000259" key="7">
    <source>
        <dbReference type="Pfam" id="PF01756"/>
    </source>
</evidence>
<evidence type="ECO:0008006" key="12">
    <source>
        <dbReference type="Google" id="ProtNLM"/>
    </source>
</evidence>
<sequence>MDRAFQRTKILTNHLLLQSSDPPPSLSSNACLSYSAPEDSESGNYAFDIEEMRGLIDGHHVKERDWLFGLMMRSELFSPKVRGGKVFVSPDYDQSMEQQRELTMKRIEYLQGKGVFEGWLTEKEEEIVLRICAFLEVLSIFDHSINIKIGVHFFLWGGAIKHLGTKHHHDKWLRATENYAVKGCFAMTELGHGSNVRGIETVTTYDSNTGEFVINTPCESAQKYWIGGAANHATHAAVFSQLHINGTNQGVHAFVVQIRDADGNICPNIRIADCGHKIGLNGVDNGRIWFDNVRVPRENLLNAVANVSPDGQYMSPIKNPDQRFAASMAPLTGGRLNVSVNAVYQSKVGLAIAIRYALTRRAFSLKQNEPEVLLLDYPSHQRRLFPLVAKTYAMSFAANYLKMLYRTRTPESMKTMHVVSSSFKATFSWNNMQILQVCREACGGQGLKTENRVGHLKGEFDVQSTFEGDNTILMQQVSKALFAEYIAVRKRNKGFKALGLGHMNKNRPVIPSQLTSTTLRCSEFQMDALCLRERDLLNRFAVDVLKCRAKGASAEQAFIMCYQLGEDLSRAFSERAIFQTFLEAEATLPAGSLKDVLGTLRSLYALNCTEDSSYLRYGYLSVDNGASVRREITRMCGELRPHALALVTSFGIPDAFLSPLAFNWVDANSWSSVEATLVQGNGLSESLANRTEYLSTALMRIGKILLRCEQSTDEVIEEGVDQVVGLRWAAVIEEMLGTTHELCGLVGDTTMAATYPFHSEDLEVAPNQPVGFRLREASNGNKVLISGPEGVAIGSATSCPIHSEDLDVVSPKQPVGSKVGEGSDTNNGKIAEIMD</sequence>
<name>A0ABR2SKB4_9ROSI</name>
<dbReference type="Pfam" id="PF02770">
    <property type="entry name" value="Acyl-CoA_dh_M"/>
    <property type="match status" value="1"/>
</dbReference>
<dbReference type="Gene3D" id="1.20.140.10">
    <property type="entry name" value="Butyryl-CoA Dehydrogenase, subunit A, domain 3"/>
    <property type="match status" value="2"/>
</dbReference>
<evidence type="ECO:0000256" key="4">
    <source>
        <dbReference type="ARBA" id="ARBA00022827"/>
    </source>
</evidence>
<comment type="similarity">
    <text evidence="2">Belongs to the acyl-CoA oxidase family.</text>
</comment>
<gene>
    <name evidence="10" type="ORF">V6N11_038272</name>
</gene>
<dbReference type="PANTHER" id="PTHR10909:SF352">
    <property type="entry name" value="ACYL-COENZYME A OXIDASE-LIKE PROTEIN"/>
    <property type="match status" value="1"/>
</dbReference>
<protein>
    <recommendedName>
        <fullName evidence="12">Acyl-coenzyme A oxidase</fullName>
    </recommendedName>
</protein>
<dbReference type="InterPro" id="IPR012258">
    <property type="entry name" value="Acyl-CoA_oxidase"/>
</dbReference>
<dbReference type="InterPro" id="IPR046373">
    <property type="entry name" value="Acyl-CoA_Oxase/DH_mid-dom_sf"/>
</dbReference>
<dbReference type="InterPro" id="IPR055060">
    <property type="entry name" value="ACOX_C_alpha1"/>
</dbReference>
<dbReference type="Proteomes" id="UP001396334">
    <property type="component" value="Unassembled WGS sequence"/>
</dbReference>
<dbReference type="InterPro" id="IPR036250">
    <property type="entry name" value="AcylCo_DH-like_C"/>
</dbReference>
<proteinExistence type="inferred from homology"/>
<dbReference type="InterPro" id="IPR006091">
    <property type="entry name" value="Acyl-CoA_Oxase/DH_mid-dom"/>
</dbReference>
<keyword evidence="11" id="KW-1185">Reference proteome</keyword>
<evidence type="ECO:0000259" key="9">
    <source>
        <dbReference type="Pfam" id="PF22924"/>
    </source>
</evidence>
<reference evidence="10 11" key="1">
    <citation type="journal article" date="2024" name="G3 (Bethesda)">
        <title>Genome assembly of Hibiscus sabdariffa L. provides insights into metabolisms of medicinal natural products.</title>
        <authorList>
            <person name="Kim T."/>
        </authorList>
    </citation>
    <scope>NUCLEOTIDE SEQUENCE [LARGE SCALE GENOMIC DNA]</scope>
    <source>
        <strain evidence="10">TK-2024</strain>
        <tissue evidence="10">Old leaves</tissue>
    </source>
</reference>
<dbReference type="SUPFAM" id="SSF56645">
    <property type="entry name" value="Acyl-CoA dehydrogenase NM domain-like"/>
    <property type="match status" value="1"/>
</dbReference>
<organism evidence="10 11">
    <name type="scientific">Hibiscus sabdariffa</name>
    <name type="common">roselle</name>
    <dbReference type="NCBI Taxonomy" id="183260"/>
    <lineage>
        <taxon>Eukaryota</taxon>
        <taxon>Viridiplantae</taxon>
        <taxon>Streptophyta</taxon>
        <taxon>Embryophyta</taxon>
        <taxon>Tracheophyta</taxon>
        <taxon>Spermatophyta</taxon>
        <taxon>Magnoliopsida</taxon>
        <taxon>eudicotyledons</taxon>
        <taxon>Gunneridae</taxon>
        <taxon>Pentapetalae</taxon>
        <taxon>rosids</taxon>
        <taxon>malvids</taxon>
        <taxon>Malvales</taxon>
        <taxon>Malvaceae</taxon>
        <taxon>Malvoideae</taxon>
        <taxon>Hibiscus</taxon>
    </lineage>
</organism>
<evidence type="ECO:0000313" key="10">
    <source>
        <dbReference type="EMBL" id="KAK9025403.1"/>
    </source>
</evidence>
<evidence type="ECO:0000256" key="2">
    <source>
        <dbReference type="ARBA" id="ARBA00006288"/>
    </source>
</evidence>
<evidence type="ECO:0000256" key="6">
    <source>
        <dbReference type="SAM" id="MobiDB-lite"/>
    </source>
</evidence>
<feature type="domain" description="Acyl-CoA oxidase/dehydrogenase middle" evidence="8">
    <location>
        <begin position="184"/>
        <end position="293"/>
    </location>
</feature>
<dbReference type="PANTHER" id="PTHR10909">
    <property type="entry name" value="ELECTRON TRANSPORT OXIDOREDUCTASE"/>
    <property type="match status" value="1"/>
</dbReference>
<dbReference type="Pfam" id="PF22924">
    <property type="entry name" value="ACOX_C_alpha1"/>
    <property type="match status" value="1"/>
</dbReference>
<evidence type="ECO:0000256" key="3">
    <source>
        <dbReference type="ARBA" id="ARBA00022630"/>
    </source>
</evidence>